<dbReference type="AlphaFoldDB" id="A0A7C8L4I0"/>
<reference evidence="11 12" key="1">
    <citation type="submission" date="2019-10" db="EMBL/GenBank/DDBJ databases">
        <title>Gracilibacillus sp. nov. isolated from rice seeds.</title>
        <authorList>
            <person name="He S."/>
        </authorList>
    </citation>
    <scope>NUCLEOTIDE SEQUENCE [LARGE SCALE GENOMIC DNA]</scope>
    <source>
        <strain evidence="11 12">TD8</strain>
    </source>
</reference>
<dbReference type="GO" id="GO:0005886">
    <property type="term" value="C:plasma membrane"/>
    <property type="evidence" value="ECO:0007669"/>
    <property type="project" value="UniProtKB-SubCell"/>
</dbReference>
<feature type="compositionally biased region" description="Low complexity" evidence="7">
    <location>
        <begin position="535"/>
        <end position="556"/>
    </location>
</feature>
<evidence type="ECO:0000256" key="6">
    <source>
        <dbReference type="PROSITE-ProRule" id="PRU00284"/>
    </source>
</evidence>
<evidence type="ECO:0000256" key="5">
    <source>
        <dbReference type="ARBA" id="ARBA00029447"/>
    </source>
</evidence>
<dbReference type="PANTHER" id="PTHR32089:SF112">
    <property type="entry name" value="LYSOZYME-LIKE PROTEIN-RELATED"/>
    <property type="match status" value="1"/>
</dbReference>
<dbReference type="SMART" id="SM00283">
    <property type="entry name" value="MA"/>
    <property type="match status" value="1"/>
</dbReference>
<proteinExistence type="inferred from homology"/>
<evidence type="ECO:0000313" key="12">
    <source>
        <dbReference type="Proteomes" id="UP000480246"/>
    </source>
</evidence>
<keyword evidence="12" id="KW-1185">Reference proteome</keyword>
<feature type="region of interest" description="Disordered" evidence="7">
    <location>
        <begin position="535"/>
        <end position="561"/>
    </location>
</feature>
<feature type="domain" description="Methyl-accepting transducer" evidence="9">
    <location>
        <begin position="291"/>
        <end position="541"/>
    </location>
</feature>
<keyword evidence="2" id="KW-1003">Cell membrane</keyword>
<keyword evidence="8" id="KW-1133">Transmembrane helix</keyword>
<dbReference type="Gene3D" id="3.30.450.20">
    <property type="entry name" value="PAS domain"/>
    <property type="match status" value="1"/>
</dbReference>
<dbReference type="Pfam" id="PF00672">
    <property type="entry name" value="HAMP"/>
    <property type="match status" value="1"/>
</dbReference>
<dbReference type="Pfam" id="PF00015">
    <property type="entry name" value="MCPsignal"/>
    <property type="match status" value="1"/>
</dbReference>
<dbReference type="EMBL" id="WEID01000035">
    <property type="protein sequence ID" value="KAB8137838.1"/>
    <property type="molecule type" value="Genomic_DNA"/>
</dbReference>
<keyword evidence="8" id="KW-0812">Transmembrane</keyword>
<dbReference type="RefSeq" id="WP_153402445.1">
    <property type="nucleotide sequence ID" value="NZ_ML762427.1"/>
</dbReference>
<keyword evidence="3 8" id="KW-0472">Membrane</keyword>
<evidence type="ECO:0000259" key="10">
    <source>
        <dbReference type="PROSITE" id="PS50885"/>
    </source>
</evidence>
<comment type="subcellular location">
    <subcellularLocation>
        <location evidence="1">Cell membrane</location>
    </subcellularLocation>
</comment>
<dbReference type="OrthoDB" id="369835at2"/>
<dbReference type="CDD" id="cd11386">
    <property type="entry name" value="MCP_signal"/>
    <property type="match status" value="1"/>
</dbReference>
<dbReference type="SUPFAM" id="SSF58104">
    <property type="entry name" value="Methyl-accepting chemotaxis protein (MCP) signaling domain"/>
    <property type="match status" value="1"/>
</dbReference>
<dbReference type="PANTHER" id="PTHR32089">
    <property type="entry name" value="METHYL-ACCEPTING CHEMOTAXIS PROTEIN MCPB"/>
    <property type="match status" value="1"/>
</dbReference>
<accession>A0A7C8L4I0</accession>
<sequence>MRKISDLSLKNKIALIILPIIIVCFIAVTWTNINSLESNIRHDLEKELTSVGILTALNLNGDSVDTILEIESEGDQSFNEVQQTLETIMNEQGTMAWSYVWFMDGEDSVTPIAYTENLNEVYNAGEVFTDLAPIHLSNAKIAMDTGEPAVTEIFTDPYGTWQTVFVPLEDSAGNQVGVIGIDYSADYISSTVNSATLTQVIIGAVSAIILSVIIYVIISQMTRPLNKVVAVASAIAQGDLSHQNLEVKSNDEVGKLTKSFNNMLDKLRDVITSINSTTEVLRDQSEDLNTSAKEVQLGSEQITTTMEELASGSEQQANSVGDLSALMDTFLSRVQEANKNGDLILHSSNEVVDLTNNGSSLMKSSNQQMVKIDHIVQDAVQKVQGLDDQSKQISKLVSVIKDIAEQTNLLALNAAIEAARAGEHGQGFAVVADEVRKLAEQVSVSVTDITGIVGNIQSESSSVAESLQGGYKEVEHGTSLIKNTDETFQNIISSLSGMVEKIETVSNNLADISERSNDMNQSIENIASITEEAAAGVEETTASSQQTSSSMESVTESSEKLAQVSEELNRLVKQFKL</sequence>
<gene>
    <name evidence="11" type="ORF">F9U64_07850</name>
</gene>
<dbReference type="PROSITE" id="PS50111">
    <property type="entry name" value="CHEMOTAXIS_TRANSDUC_2"/>
    <property type="match status" value="1"/>
</dbReference>
<evidence type="ECO:0000256" key="1">
    <source>
        <dbReference type="ARBA" id="ARBA00004236"/>
    </source>
</evidence>
<dbReference type="Proteomes" id="UP000480246">
    <property type="component" value="Unassembled WGS sequence"/>
</dbReference>
<comment type="similarity">
    <text evidence="5">Belongs to the methyl-accepting chemotaxis (MCP) protein family.</text>
</comment>
<evidence type="ECO:0000259" key="9">
    <source>
        <dbReference type="PROSITE" id="PS50111"/>
    </source>
</evidence>
<comment type="caution">
    <text evidence="11">The sequence shown here is derived from an EMBL/GenBank/DDBJ whole genome shotgun (WGS) entry which is preliminary data.</text>
</comment>
<keyword evidence="4 6" id="KW-0807">Transducer</keyword>
<name>A0A7C8L4I0_9BACI</name>
<dbReference type="Gene3D" id="6.10.340.10">
    <property type="match status" value="1"/>
</dbReference>
<evidence type="ECO:0000256" key="2">
    <source>
        <dbReference type="ARBA" id="ARBA00022475"/>
    </source>
</evidence>
<dbReference type="PROSITE" id="PS50885">
    <property type="entry name" value="HAMP"/>
    <property type="match status" value="1"/>
</dbReference>
<feature type="transmembrane region" description="Helical" evidence="8">
    <location>
        <begin position="197"/>
        <end position="218"/>
    </location>
</feature>
<evidence type="ECO:0000256" key="7">
    <source>
        <dbReference type="SAM" id="MobiDB-lite"/>
    </source>
</evidence>
<feature type="domain" description="HAMP" evidence="10">
    <location>
        <begin position="219"/>
        <end position="272"/>
    </location>
</feature>
<evidence type="ECO:0000256" key="8">
    <source>
        <dbReference type="SAM" id="Phobius"/>
    </source>
</evidence>
<feature type="transmembrane region" description="Helical" evidence="8">
    <location>
        <begin position="12"/>
        <end position="33"/>
    </location>
</feature>
<dbReference type="Gene3D" id="1.10.287.950">
    <property type="entry name" value="Methyl-accepting chemotaxis protein"/>
    <property type="match status" value="1"/>
</dbReference>
<dbReference type="InterPro" id="IPR003660">
    <property type="entry name" value="HAMP_dom"/>
</dbReference>
<dbReference type="GO" id="GO:0007165">
    <property type="term" value="P:signal transduction"/>
    <property type="evidence" value="ECO:0007669"/>
    <property type="project" value="UniProtKB-KW"/>
</dbReference>
<evidence type="ECO:0000313" key="11">
    <source>
        <dbReference type="EMBL" id="KAB8137838.1"/>
    </source>
</evidence>
<evidence type="ECO:0000256" key="3">
    <source>
        <dbReference type="ARBA" id="ARBA00023136"/>
    </source>
</evidence>
<evidence type="ECO:0000256" key="4">
    <source>
        <dbReference type="ARBA" id="ARBA00023224"/>
    </source>
</evidence>
<dbReference type="SMART" id="SM00304">
    <property type="entry name" value="HAMP"/>
    <property type="match status" value="1"/>
</dbReference>
<dbReference type="InterPro" id="IPR004089">
    <property type="entry name" value="MCPsignal_dom"/>
</dbReference>
<dbReference type="CDD" id="cd06225">
    <property type="entry name" value="HAMP"/>
    <property type="match status" value="1"/>
</dbReference>
<organism evidence="11 12">
    <name type="scientific">Gracilibacillus oryzae</name>
    <dbReference type="NCBI Taxonomy" id="1672701"/>
    <lineage>
        <taxon>Bacteria</taxon>
        <taxon>Bacillati</taxon>
        <taxon>Bacillota</taxon>
        <taxon>Bacilli</taxon>
        <taxon>Bacillales</taxon>
        <taxon>Bacillaceae</taxon>
        <taxon>Gracilibacillus</taxon>
    </lineage>
</organism>
<protein>
    <submittedName>
        <fullName evidence="11">Methyl-accepting chemotaxis protein</fullName>
    </submittedName>
</protein>